<dbReference type="PIRSF" id="PIRSF001434">
    <property type="entry name" value="CGS"/>
    <property type="match status" value="1"/>
</dbReference>
<comment type="caution">
    <text evidence="4">The sequence shown here is derived from an EMBL/GenBank/DDBJ whole genome shotgun (WGS) entry which is preliminary data.</text>
</comment>
<gene>
    <name evidence="4" type="ORF">ACK2TP_03190</name>
</gene>
<dbReference type="InterPro" id="IPR015424">
    <property type="entry name" value="PyrdxlP-dep_Trfase"/>
</dbReference>
<dbReference type="InterPro" id="IPR015421">
    <property type="entry name" value="PyrdxlP-dep_Trfase_major"/>
</dbReference>
<dbReference type="Gene3D" id="3.40.640.10">
    <property type="entry name" value="Type I PLP-dependent aspartate aminotransferase-like (Major domain)"/>
    <property type="match status" value="1"/>
</dbReference>
<dbReference type="PANTHER" id="PTHR11808">
    <property type="entry name" value="TRANS-SULFURATION ENZYME FAMILY MEMBER"/>
    <property type="match status" value="1"/>
</dbReference>
<evidence type="ECO:0000313" key="5">
    <source>
        <dbReference type="Proteomes" id="UP001634747"/>
    </source>
</evidence>
<dbReference type="NCBIfam" id="NF006097">
    <property type="entry name" value="PRK08249.1"/>
    <property type="match status" value="1"/>
</dbReference>
<dbReference type="InterPro" id="IPR000277">
    <property type="entry name" value="Cys/Met-Metab_PyrdxlP-dep_enz"/>
</dbReference>
<evidence type="ECO:0000256" key="1">
    <source>
        <dbReference type="ARBA" id="ARBA00001933"/>
    </source>
</evidence>
<protein>
    <submittedName>
        <fullName evidence="4">Cystathionine gamma-synthase family protein</fullName>
    </submittedName>
</protein>
<comment type="similarity">
    <text evidence="3">Belongs to the trans-sulfuration enzymes family.</text>
</comment>
<comment type="cofactor">
    <cofactor evidence="1 3">
        <name>pyridoxal 5'-phosphate</name>
        <dbReference type="ChEBI" id="CHEBI:597326"/>
    </cofactor>
</comment>
<dbReference type="Proteomes" id="UP001634747">
    <property type="component" value="Unassembled WGS sequence"/>
</dbReference>
<dbReference type="Pfam" id="PF01053">
    <property type="entry name" value="Cys_Met_Meta_PP"/>
    <property type="match status" value="1"/>
</dbReference>
<sequence length="387" mass="41616">MGRATEALWAGERSGHPFGAAQMPLVPAISFGYDTVESWSDVALNRAPGHIYSRNTNPTLAVLEEKMRVLEGAAAAVSFSSGMAAISNTLYTLLRPGDRIVSVTDTYGGTNRIFTEFLPRMGVEVALARTHDEEEILQEIAKGCHVLYLETPTNPTLKVLDLRKLCAAGRAVGAVVVTDNTVATPVNQNPLALGSHLVVHSASKFLCGHGDALGGILCGSEELVHQVFAYREINGAVLDPFAAYLIARGLKTLVLRVERHNSNAMTVARFLQEHPAVEDVFYPGLESHAMHAVAASQMRGFGGMLSFSLREGYSVSGVLERLHLAYRAASLGHVETFAGIPATTSHVECTAEQRAAMGIPERLIRYSVGIEDVNDLTADLAQALERP</sequence>
<dbReference type="Gene3D" id="3.90.1150.10">
    <property type="entry name" value="Aspartate Aminotransferase, domain 1"/>
    <property type="match status" value="1"/>
</dbReference>
<proteinExistence type="inferred from homology"/>
<organism evidence="4 5">
    <name type="scientific">Terriglobus aquaticus</name>
    <dbReference type="NCBI Taxonomy" id="940139"/>
    <lineage>
        <taxon>Bacteria</taxon>
        <taxon>Pseudomonadati</taxon>
        <taxon>Acidobacteriota</taxon>
        <taxon>Terriglobia</taxon>
        <taxon>Terriglobales</taxon>
        <taxon>Acidobacteriaceae</taxon>
        <taxon>Terriglobus</taxon>
    </lineage>
</organism>
<keyword evidence="5" id="KW-1185">Reference proteome</keyword>
<evidence type="ECO:0000313" key="4">
    <source>
        <dbReference type="EMBL" id="MFN2974755.1"/>
    </source>
</evidence>
<evidence type="ECO:0000256" key="2">
    <source>
        <dbReference type="ARBA" id="ARBA00022898"/>
    </source>
</evidence>
<dbReference type="CDD" id="cd00614">
    <property type="entry name" value="CGS_like"/>
    <property type="match status" value="1"/>
</dbReference>
<reference evidence="4 5" key="1">
    <citation type="submission" date="2024-12" db="EMBL/GenBank/DDBJ databases">
        <authorList>
            <person name="Lee Y."/>
        </authorList>
    </citation>
    <scope>NUCLEOTIDE SEQUENCE [LARGE SCALE GENOMIC DNA]</scope>
    <source>
        <strain evidence="4 5">03SUJ4</strain>
    </source>
</reference>
<dbReference type="PANTHER" id="PTHR11808:SF80">
    <property type="entry name" value="CYSTATHIONINE GAMMA-LYASE"/>
    <property type="match status" value="1"/>
</dbReference>
<dbReference type="InterPro" id="IPR015422">
    <property type="entry name" value="PyrdxlP-dep_Trfase_small"/>
</dbReference>
<accession>A0ABW9KIH2</accession>
<dbReference type="EMBL" id="JBJYXY010000001">
    <property type="protein sequence ID" value="MFN2974755.1"/>
    <property type="molecule type" value="Genomic_DNA"/>
</dbReference>
<name>A0ABW9KIH2_9BACT</name>
<keyword evidence="2 3" id="KW-0663">Pyridoxal phosphate</keyword>
<dbReference type="SUPFAM" id="SSF53383">
    <property type="entry name" value="PLP-dependent transferases"/>
    <property type="match status" value="1"/>
</dbReference>
<dbReference type="RefSeq" id="WP_263413690.1">
    <property type="nucleotide sequence ID" value="NZ_BAABBH010000001.1"/>
</dbReference>
<evidence type="ECO:0000256" key="3">
    <source>
        <dbReference type="RuleBase" id="RU362118"/>
    </source>
</evidence>